<comment type="caution">
    <text evidence="1">The sequence shown here is derived from an EMBL/GenBank/DDBJ whole genome shotgun (WGS) entry which is preliminary data.</text>
</comment>
<protein>
    <submittedName>
        <fullName evidence="1">Uncharacterized protein</fullName>
    </submittedName>
</protein>
<dbReference type="EMBL" id="QUMU01000019">
    <property type="protein sequence ID" value="REG22579.1"/>
    <property type="molecule type" value="Genomic_DNA"/>
</dbReference>
<keyword evidence="2" id="KW-1185">Reference proteome</keyword>
<evidence type="ECO:0000313" key="2">
    <source>
        <dbReference type="Proteomes" id="UP000256345"/>
    </source>
</evidence>
<sequence>MLSAALQGRTDGAPAIGIRHQQETAQTTGVGQLWMATEHATAGGTLGGRKWHQATLPPVRHPRDFSAAQLLLPAAAAGVLAVLLELALLDPESDEPLVLAGLLVLEEALEDEPPLELLPSFLVEL</sequence>
<name>A0ABX9JML6_9BACT</name>
<evidence type="ECO:0000313" key="1">
    <source>
        <dbReference type="EMBL" id="REG22579.1"/>
    </source>
</evidence>
<reference evidence="1 2" key="1">
    <citation type="submission" date="2018-08" db="EMBL/GenBank/DDBJ databases">
        <title>Genomic Encyclopedia of Archaeal and Bacterial Type Strains, Phase II (KMG-II): from individual species to whole genera.</title>
        <authorList>
            <person name="Goeker M."/>
        </authorList>
    </citation>
    <scope>NUCLEOTIDE SEQUENCE [LARGE SCALE GENOMIC DNA]</scope>
    <source>
        <strain evidence="1 2">DSM 2261</strain>
    </source>
</reference>
<organism evidence="1 2">
    <name type="scientific">Archangium gephyra</name>
    <dbReference type="NCBI Taxonomy" id="48"/>
    <lineage>
        <taxon>Bacteria</taxon>
        <taxon>Pseudomonadati</taxon>
        <taxon>Myxococcota</taxon>
        <taxon>Myxococcia</taxon>
        <taxon>Myxococcales</taxon>
        <taxon>Cystobacterineae</taxon>
        <taxon>Archangiaceae</taxon>
        <taxon>Archangium</taxon>
    </lineage>
</organism>
<gene>
    <name evidence="1" type="ORF">ATI61_119109</name>
</gene>
<dbReference type="Proteomes" id="UP000256345">
    <property type="component" value="Unassembled WGS sequence"/>
</dbReference>
<accession>A0ABX9JML6</accession>
<proteinExistence type="predicted"/>